<dbReference type="GO" id="GO:0008270">
    <property type="term" value="F:zinc ion binding"/>
    <property type="evidence" value="ECO:0007669"/>
    <property type="project" value="UniProtKB-KW"/>
</dbReference>
<evidence type="ECO:0000313" key="8">
    <source>
        <dbReference type="Proteomes" id="UP000320762"/>
    </source>
</evidence>
<keyword evidence="1" id="KW-0479">Metal-binding</keyword>
<feature type="region of interest" description="Disordered" evidence="5">
    <location>
        <begin position="648"/>
        <end position="677"/>
    </location>
</feature>
<feature type="domain" description="MYND-type" evidence="6">
    <location>
        <begin position="687"/>
        <end position="725"/>
    </location>
</feature>
<keyword evidence="8" id="KW-1185">Reference proteome</keyword>
<comment type="caution">
    <text evidence="7">The sequence shown here is derived from an EMBL/GenBank/DDBJ whole genome shotgun (WGS) entry which is preliminary data.</text>
</comment>
<evidence type="ECO:0000259" key="6">
    <source>
        <dbReference type="PROSITE" id="PS50865"/>
    </source>
</evidence>
<dbReference type="SUPFAM" id="SSF144232">
    <property type="entry name" value="HIT/MYND zinc finger-like"/>
    <property type="match status" value="1"/>
</dbReference>
<dbReference type="Pfam" id="PF01753">
    <property type="entry name" value="zf-MYND"/>
    <property type="match status" value="1"/>
</dbReference>
<proteinExistence type="predicted"/>
<evidence type="ECO:0000256" key="1">
    <source>
        <dbReference type="ARBA" id="ARBA00022723"/>
    </source>
</evidence>
<evidence type="ECO:0000256" key="2">
    <source>
        <dbReference type="ARBA" id="ARBA00022771"/>
    </source>
</evidence>
<protein>
    <recommendedName>
        <fullName evidence="6">MYND-type domain-containing protein</fullName>
    </recommendedName>
</protein>
<evidence type="ECO:0000313" key="7">
    <source>
        <dbReference type="EMBL" id="TRM57443.1"/>
    </source>
</evidence>
<dbReference type="Gene3D" id="6.10.140.2220">
    <property type="match status" value="1"/>
</dbReference>
<dbReference type="PROSITE" id="PS01360">
    <property type="entry name" value="ZF_MYND_1"/>
    <property type="match status" value="1"/>
</dbReference>
<dbReference type="OrthoDB" id="341421at2759"/>
<dbReference type="AlphaFoldDB" id="A0A550BY42"/>
<dbReference type="PROSITE" id="PS50865">
    <property type="entry name" value="ZF_MYND_2"/>
    <property type="match status" value="1"/>
</dbReference>
<sequence length="729" mass="80181">MAPKKKGKSKSKAKSGGSSRQLDWASIARDHEDLGDIDNALVWSVIVNVLCAHFDVPDLHTRRGLKKAHSDFPDISKRLNDAYDKSAGDWKIAGGIVAIYARMCTDAILRNKVFGQSYLNKCMSLVDVEPCRHLVLRALSTVTHHGGVEIRTEIAKSTTSKLTDLMAAFPEDRVLNELAVSILTHCVSCLLSDMKRPPSSATLKLLDVPRMLKQVVATLYKPFSTSLILDHAVDLLAQGTLHAPDAYKAVPSALEFLVAGLNSTDWIFRATCVGGIVRRFQREAEPDQRHLDPNKLAAGIKNIPPHLRDITMDYGLFRSDTYLIGSCTAAFTKAMMQVAQDHDILALGRKLVELLQLTEFSIANGAFQSPNARTGRMEFMDIGLPFVMWADALPHCAKALRAAGDLDSADMLDIKYKVMNNKVPEGADLARRALERSPQRAYFQYAISLVANREVGLRACKKGLKCKQTSPFVRFQLLQRAVEHAGDLGIMTLQEAPAAAGAHHDPDGARRSSEGIAFLMSAAEDAKTFVEEAPPDNRHMKSVLYWRILLAFLVRDPPISSSLNEIKPLIRQLKISDDFSEAIYGVPSPKTNMRLAQQAVLRLYPAALEDWGHVITHTGGASSCAVQPENAADDLAAWLDGMSIEDGDGVGEHAHESGHAHAHGDDHEHETHERPEVKKSDLELYRCSYCRNPSAVLRKCAGCSKARYCDAECQKLGWSAHKKTCKASA</sequence>
<accession>A0A550BY42</accession>
<gene>
    <name evidence="7" type="ORF">BD626DRAFT_411968</name>
</gene>
<reference evidence="7 8" key="1">
    <citation type="journal article" date="2019" name="New Phytol.">
        <title>Comparative genomics reveals unique wood-decay strategies and fruiting body development in the Schizophyllaceae.</title>
        <authorList>
            <person name="Almasi E."/>
            <person name="Sahu N."/>
            <person name="Krizsan K."/>
            <person name="Balint B."/>
            <person name="Kovacs G.M."/>
            <person name="Kiss B."/>
            <person name="Cseklye J."/>
            <person name="Drula E."/>
            <person name="Henrissat B."/>
            <person name="Nagy I."/>
            <person name="Chovatia M."/>
            <person name="Adam C."/>
            <person name="LaButti K."/>
            <person name="Lipzen A."/>
            <person name="Riley R."/>
            <person name="Grigoriev I.V."/>
            <person name="Nagy L.G."/>
        </authorList>
    </citation>
    <scope>NUCLEOTIDE SEQUENCE [LARGE SCALE GENOMIC DNA]</scope>
    <source>
        <strain evidence="7 8">NL-1724</strain>
    </source>
</reference>
<evidence type="ECO:0000256" key="3">
    <source>
        <dbReference type="ARBA" id="ARBA00022833"/>
    </source>
</evidence>
<dbReference type="Proteomes" id="UP000320762">
    <property type="component" value="Unassembled WGS sequence"/>
</dbReference>
<feature type="compositionally biased region" description="Basic and acidic residues" evidence="5">
    <location>
        <begin position="650"/>
        <end position="677"/>
    </location>
</feature>
<evidence type="ECO:0000256" key="5">
    <source>
        <dbReference type="SAM" id="MobiDB-lite"/>
    </source>
</evidence>
<keyword evidence="2 4" id="KW-0863">Zinc-finger</keyword>
<dbReference type="STRING" id="97359.A0A550BY42"/>
<dbReference type="EMBL" id="VDMD01000047">
    <property type="protein sequence ID" value="TRM57443.1"/>
    <property type="molecule type" value="Genomic_DNA"/>
</dbReference>
<name>A0A550BY42_9AGAR</name>
<organism evidence="7 8">
    <name type="scientific">Schizophyllum amplum</name>
    <dbReference type="NCBI Taxonomy" id="97359"/>
    <lineage>
        <taxon>Eukaryota</taxon>
        <taxon>Fungi</taxon>
        <taxon>Dikarya</taxon>
        <taxon>Basidiomycota</taxon>
        <taxon>Agaricomycotina</taxon>
        <taxon>Agaricomycetes</taxon>
        <taxon>Agaricomycetidae</taxon>
        <taxon>Agaricales</taxon>
        <taxon>Schizophyllaceae</taxon>
        <taxon>Schizophyllum</taxon>
    </lineage>
</organism>
<keyword evidence="3" id="KW-0862">Zinc</keyword>
<dbReference type="InterPro" id="IPR002893">
    <property type="entry name" value="Znf_MYND"/>
</dbReference>
<evidence type="ECO:0000256" key="4">
    <source>
        <dbReference type="PROSITE-ProRule" id="PRU00134"/>
    </source>
</evidence>